<dbReference type="AlphaFoldDB" id="A0AAV7UA75"/>
<name>A0AAV7UA75_PLEWA</name>
<organism evidence="1 2">
    <name type="scientific">Pleurodeles waltl</name>
    <name type="common">Iberian ribbed newt</name>
    <dbReference type="NCBI Taxonomy" id="8319"/>
    <lineage>
        <taxon>Eukaryota</taxon>
        <taxon>Metazoa</taxon>
        <taxon>Chordata</taxon>
        <taxon>Craniata</taxon>
        <taxon>Vertebrata</taxon>
        <taxon>Euteleostomi</taxon>
        <taxon>Amphibia</taxon>
        <taxon>Batrachia</taxon>
        <taxon>Caudata</taxon>
        <taxon>Salamandroidea</taxon>
        <taxon>Salamandridae</taxon>
        <taxon>Pleurodelinae</taxon>
        <taxon>Pleurodeles</taxon>
    </lineage>
</organism>
<gene>
    <name evidence="1" type="ORF">NDU88_002328</name>
</gene>
<protein>
    <submittedName>
        <fullName evidence="1">Uncharacterized protein</fullName>
    </submittedName>
</protein>
<proteinExistence type="predicted"/>
<dbReference type="Proteomes" id="UP001066276">
    <property type="component" value="Chromosome 3_1"/>
</dbReference>
<comment type="caution">
    <text evidence="1">The sequence shown here is derived from an EMBL/GenBank/DDBJ whole genome shotgun (WGS) entry which is preliminary data.</text>
</comment>
<sequence>MAEAFASYYERLYATRSPMTEEDCDDFRKDVALVSLAEDEREALEGDLTAEEHKLLKPHKLHLLIALLGRDSLNALAFTSEIDKWARGYDTYFGAQWL</sequence>
<evidence type="ECO:0000313" key="2">
    <source>
        <dbReference type="Proteomes" id="UP001066276"/>
    </source>
</evidence>
<evidence type="ECO:0000313" key="1">
    <source>
        <dbReference type="EMBL" id="KAJ1185536.1"/>
    </source>
</evidence>
<accession>A0AAV7UA75</accession>
<keyword evidence="2" id="KW-1185">Reference proteome</keyword>
<dbReference type="EMBL" id="JANPWB010000005">
    <property type="protein sequence ID" value="KAJ1185536.1"/>
    <property type="molecule type" value="Genomic_DNA"/>
</dbReference>
<reference evidence="1" key="1">
    <citation type="journal article" date="2022" name="bioRxiv">
        <title>Sequencing and chromosome-scale assembly of the giantPleurodeles waltlgenome.</title>
        <authorList>
            <person name="Brown T."/>
            <person name="Elewa A."/>
            <person name="Iarovenko S."/>
            <person name="Subramanian E."/>
            <person name="Araus A.J."/>
            <person name="Petzold A."/>
            <person name="Susuki M."/>
            <person name="Suzuki K.-i.T."/>
            <person name="Hayashi T."/>
            <person name="Toyoda A."/>
            <person name="Oliveira C."/>
            <person name="Osipova E."/>
            <person name="Leigh N.D."/>
            <person name="Simon A."/>
            <person name="Yun M.H."/>
        </authorList>
    </citation>
    <scope>NUCLEOTIDE SEQUENCE</scope>
    <source>
        <strain evidence="1">20211129_DDA</strain>
        <tissue evidence="1">Liver</tissue>
    </source>
</reference>